<protein>
    <submittedName>
        <fullName evidence="1">Uncharacterized protein</fullName>
    </submittedName>
</protein>
<keyword evidence="2" id="KW-1185">Reference proteome</keyword>
<sequence>MNRVQRQRAFRVASAYRTVSGLAEKVVASLIGSVGGGEAKEVLRRKIGIGVAARHNVSVAETMGRIRKGHVEQKAHSELEHAVWKDNWGGGLLPDSTIDGIWSFRGVPTLYQPQGVARVPRLWRGGHRRVQHLQL</sequence>
<reference evidence="1 2" key="1">
    <citation type="journal article" date="2021" name="BMC Biol.">
        <title>Horizontally acquired antibacterial genes associated with adaptive radiation of ladybird beetles.</title>
        <authorList>
            <person name="Li H.S."/>
            <person name="Tang X.F."/>
            <person name="Huang Y.H."/>
            <person name="Xu Z.Y."/>
            <person name="Chen M.L."/>
            <person name="Du X.Y."/>
            <person name="Qiu B.Y."/>
            <person name="Chen P.T."/>
            <person name="Zhang W."/>
            <person name="Slipinski A."/>
            <person name="Escalona H.E."/>
            <person name="Waterhouse R.M."/>
            <person name="Zwick A."/>
            <person name="Pang H."/>
        </authorList>
    </citation>
    <scope>NUCLEOTIDE SEQUENCE [LARGE SCALE GENOMIC DNA]</scope>
    <source>
        <strain evidence="1">SYSU2018</strain>
    </source>
</reference>
<accession>A0ABD2NI83</accession>
<comment type="caution">
    <text evidence="1">The sequence shown here is derived from an EMBL/GenBank/DDBJ whole genome shotgun (WGS) entry which is preliminary data.</text>
</comment>
<proteinExistence type="predicted"/>
<organism evidence="1 2">
    <name type="scientific">Cryptolaemus montrouzieri</name>
    <dbReference type="NCBI Taxonomy" id="559131"/>
    <lineage>
        <taxon>Eukaryota</taxon>
        <taxon>Metazoa</taxon>
        <taxon>Ecdysozoa</taxon>
        <taxon>Arthropoda</taxon>
        <taxon>Hexapoda</taxon>
        <taxon>Insecta</taxon>
        <taxon>Pterygota</taxon>
        <taxon>Neoptera</taxon>
        <taxon>Endopterygota</taxon>
        <taxon>Coleoptera</taxon>
        <taxon>Polyphaga</taxon>
        <taxon>Cucujiformia</taxon>
        <taxon>Coccinelloidea</taxon>
        <taxon>Coccinellidae</taxon>
        <taxon>Scymninae</taxon>
        <taxon>Scymnini</taxon>
        <taxon>Cryptolaemus</taxon>
    </lineage>
</organism>
<dbReference type="Proteomes" id="UP001516400">
    <property type="component" value="Unassembled WGS sequence"/>
</dbReference>
<dbReference type="AlphaFoldDB" id="A0ABD2NI83"/>
<evidence type="ECO:0000313" key="1">
    <source>
        <dbReference type="EMBL" id="KAL3278082.1"/>
    </source>
</evidence>
<gene>
    <name evidence="1" type="ORF">HHI36_013426</name>
</gene>
<name>A0ABD2NI83_9CUCU</name>
<evidence type="ECO:0000313" key="2">
    <source>
        <dbReference type="Proteomes" id="UP001516400"/>
    </source>
</evidence>
<dbReference type="EMBL" id="JABFTP020000103">
    <property type="protein sequence ID" value="KAL3278082.1"/>
    <property type="molecule type" value="Genomic_DNA"/>
</dbReference>